<evidence type="ECO:0000256" key="1">
    <source>
        <dbReference type="ARBA" id="ARBA00007337"/>
    </source>
</evidence>
<evidence type="ECO:0000259" key="6">
    <source>
        <dbReference type="Pfam" id="PF01248"/>
    </source>
</evidence>
<dbReference type="PRINTS" id="PR00882">
    <property type="entry name" value="RIBOSOMALL7A"/>
</dbReference>
<dbReference type="InterPro" id="IPR004038">
    <property type="entry name" value="Ribosomal_eL8/eL30/eS12/Gad45"/>
</dbReference>
<reference evidence="7 8" key="1">
    <citation type="journal article" date="2012" name="Genome Biol. Evol.">
        <title>Nucleomorph genome sequence of the cryptophyte alga Chroomonas mesostigmatica CCMP1168 reveals lineage-specific gene loss and genome complexity.</title>
        <authorList>
            <person name="Moore C.E."/>
            <person name="Curtis B."/>
            <person name="Mills T."/>
            <person name="Tanifuji G."/>
            <person name="Archibald J.M."/>
        </authorList>
    </citation>
    <scope>NUCLEOTIDE SEQUENCE [LARGE SCALE GENOMIC DNA]</scope>
    <source>
        <strain evidence="7 8">CCMP1168</strain>
    </source>
</reference>
<sequence length="233" mass="27683">MVEKVFQIYYMKNIKINKIKSENFNRLHFNSSSDIKHNQFRQSVQSKKKNLSRFIKWPKYIRIQRQRRILSKRLKIPTLINQFTKILNLNLTRKVFKILSKYELKNKNYNKTDSNIEQIEKEGKDLKQKKIFFLKHGINTVANLIRKKKALFVLIANDVNPIEMVMWLPSLCKKLGVPFCIIKNKARLGNLVNRKKTSCLALQSFLNEDKGDLSKIISCFKFTFDQKLENIKK</sequence>
<evidence type="ECO:0000256" key="5">
    <source>
        <dbReference type="SAM" id="Coils"/>
    </source>
</evidence>
<dbReference type="EMBL" id="CP003680">
    <property type="protein sequence ID" value="AFP65329.1"/>
    <property type="molecule type" value="Genomic_DNA"/>
</dbReference>
<dbReference type="PANTHER" id="PTHR23105">
    <property type="entry name" value="RIBOSOMAL PROTEIN L7AE FAMILY MEMBER"/>
    <property type="match status" value="1"/>
</dbReference>
<comment type="similarity">
    <text evidence="1 4">Belongs to the eukaryotic ribosomal protein eL8 family.</text>
</comment>
<comment type="function">
    <text evidence="4">Component of the ribosome.</text>
</comment>
<feature type="domain" description="Ribosomal protein eL8/eL30/eS12/Gadd45" evidence="6">
    <location>
        <begin position="128"/>
        <end position="210"/>
    </location>
</feature>
<organism evidence="7 8">
    <name type="scientific">Chroomonas mesostigmatica CCMP1168</name>
    <dbReference type="NCBI Taxonomy" id="1195612"/>
    <lineage>
        <taxon>Eukaryota</taxon>
        <taxon>Cryptophyceae</taxon>
        <taxon>Pyrenomonadales</taxon>
        <taxon>Chroomonadaceae</taxon>
        <taxon>Chroomonas</taxon>
    </lineage>
</organism>
<dbReference type="Pfam" id="PF01248">
    <property type="entry name" value="Ribosomal_L7Ae"/>
    <property type="match status" value="1"/>
</dbReference>
<dbReference type="PROSITE" id="PS01082">
    <property type="entry name" value="RIBOSOMAL_L7AE"/>
    <property type="match status" value="1"/>
</dbReference>
<dbReference type="InterPro" id="IPR050257">
    <property type="entry name" value="eL8/uL1-like"/>
</dbReference>
<evidence type="ECO:0000256" key="4">
    <source>
        <dbReference type="RuleBase" id="RU367042"/>
    </source>
</evidence>
<dbReference type="SUPFAM" id="SSF55315">
    <property type="entry name" value="L30e-like"/>
    <property type="match status" value="1"/>
</dbReference>
<keyword evidence="5" id="KW-0175">Coiled coil</keyword>
<dbReference type="Proteomes" id="UP000243348">
    <property type="component" value="Nucleomorph 1"/>
</dbReference>
<dbReference type="Gene3D" id="3.30.1330.30">
    <property type="match status" value="1"/>
</dbReference>
<name>J7G2S4_9CRYP</name>
<dbReference type="InterPro" id="IPR001921">
    <property type="entry name" value="Ribosomal_eL8_euk"/>
</dbReference>
<dbReference type="GO" id="GO:0003723">
    <property type="term" value="F:RNA binding"/>
    <property type="evidence" value="ECO:0007669"/>
    <property type="project" value="UniProtKB-UniRule"/>
</dbReference>
<dbReference type="AlphaFoldDB" id="J7G2S4"/>
<evidence type="ECO:0000256" key="3">
    <source>
        <dbReference type="ARBA" id="ARBA00023274"/>
    </source>
</evidence>
<gene>
    <name evidence="7" type="primary">rpl7A</name>
    <name evidence="7" type="ORF">CMESO_138</name>
</gene>
<dbReference type="GO" id="GO:0022625">
    <property type="term" value="C:cytosolic large ribosomal subunit"/>
    <property type="evidence" value="ECO:0007669"/>
    <property type="project" value="UniProtKB-UniRule"/>
</dbReference>
<dbReference type="PRINTS" id="PR00881">
    <property type="entry name" value="L7ARS6FAMILY"/>
</dbReference>
<dbReference type="InterPro" id="IPR004037">
    <property type="entry name" value="Ribosomal_eL8-like_CS"/>
</dbReference>
<protein>
    <recommendedName>
        <fullName evidence="4">60S ribosomal protein L7a</fullName>
    </recommendedName>
</protein>
<evidence type="ECO:0000256" key="2">
    <source>
        <dbReference type="ARBA" id="ARBA00022980"/>
    </source>
</evidence>
<keyword evidence="7" id="KW-0542">Nucleomorph</keyword>
<keyword evidence="3 4" id="KW-0687">Ribonucleoprotein</keyword>
<dbReference type="GO" id="GO:0042254">
    <property type="term" value="P:ribosome biogenesis"/>
    <property type="evidence" value="ECO:0007669"/>
    <property type="project" value="InterPro"/>
</dbReference>
<feature type="coiled-coil region" evidence="5">
    <location>
        <begin position="102"/>
        <end position="129"/>
    </location>
</feature>
<proteinExistence type="inferred from homology"/>
<geneLocation type="nucleomorph" evidence="7"/>
<dbReference type="InterPro" id="IPR029064">
    <property type="entry name" value="Ribosomal_eL30-like_sf"/>
</dbReference>
<evidence type="ECO:0000313" key="7">
    <source>
        <dbReference type="EMBL" id="AFP65329.1"/>
    </source>
</evidence>
<accession>J7G2S4</accession>
<keyword evidence="2 4" id="KW-0689">Ribosomal protein</keyword>
<evidence type="ECO:0000313" key="8">
    <source>
        <dbReference type="Proteomes" id="UP000243348"/>
    </source>
</evidence>
<dbReference type="InterPro" id="IPR018492">
    <property type="entry name" value="Ribosomal_eL8/Nhp2"/>
</dbReference>